<dbReference type="InterPro" id="IPR036514">
    <property type="entry name" value="SGNH_hydro_sf"/>
</dbReference>
<dbReference type="SUPFAM" id="SSF52266">
    <property type="entry name" value="SGNH hydrolase"/>
    <property type="match status" value="1"/>
</dbReference>
<dbReference type="Pfam" id="PF13472">
    <property type="entry name" value="Lipase_GDSL_2"/>
    <property type="match status" value="1"/>
</dbReference>
<dbReference type="PANTHER" id="PTHR30383">
    <property type="entry name" value="THIOESTERASE 1/PROTEASE 1/LYSOPHOSPHOLIPASE L1"/>
    <property type="match status" value="1"/>
</dbReference>
<dbReference type="InterPro" id="IPR051532">
    <property type="entry name" value="Ester_Hydrolysis_Enzymes"/>
</dbReference>
<evidence type="ECO:0000256" key="1">
    <source>
        <dbReference type="SAM" id="SignalP"/>
    </source>
</evidence>
<comment type="caution">
    <text evidence="3">The sequence shown here is derived from an EMBL/GenBank/DDBJ whole genome shotgun (WGS) entry which is preliminary data.</text>
</comment>
<evidence type="ECO:0000313" key="3">
    <source>
        <dbReference type="EMBL" id="MBE8721856.1"/>
    </source>
</evidence>
<evidence type="ECO:0000259" key="2">
    <source>
        <dbReference type="Pfam" id="PF13472"/>
    </source>
</evidence>
<name>A0ABR9T938_9SPHI</name>
<dbReference type="EMBL" id="PSKQ01000021">
    <property type="protein sequence ID" value="MBE8721856.1"/>
    <property type="molecule type" value="Genomic_DNA"/>
</dbReference>
<sequence>MLKKIIAACLLAASCSFLSSAYAQVNVDTINLHWPAYISLKDYLVPFMKADTIVHELILPISKSEKGAIGHLLFPAKKVLKIQDVYLEKEYREGKDWVVNGREIVLTDNSPIPFLRDDELLFKEDKKKEGYYQLAKDSGYFVLYDEHKLFPSYQLAVTYVPERKGAFSPQPPKLYDQKIHGKLKRTSQKLKRGEPLKIVFYGNSIEVGGNTSGYLGVKPFMPNWTQLVVHNLRSTYSSEITYVNNAKGGMVAQWGVENVEERVANEKPDLVVIAFGMNDGTFGVPETEFIAQLQKIMDITSQKNPNCEFIIVTPMLANPLAIHSKSQESYRIPVLNLVKPGTAVADVTAWHKWLLDYKSYQDMIANNINHPNDYLARWYAHVVSAILVPEKK</sequence>
<dbReference type="InterPro" id="IPR013830">
    <property type="entry name" value="SGNH_hydro"/>
</dbReference>
<feature type="domain" description="SGNH hydrolase-type esterase" evidence="2">
    <location>
        <begin position="200"/>
        <end position="373"/>
    </location>
</feature>
<feature type="chain" id="PRO_5046935150" description="SGNH hydrolase-type esterase domain-containing protein" evidence="1">
    <location>
        <begin position="24"/>
        <end position="392"/>
    </location>
</feature>
<dbReference type="Proteomes" id="UP000618319">
    <property type="component" value="Unassembled WGS sequence"/>
</dbReference>
<feature type="signal peptide" evidence="1">
    <location>
        <begin position="1"/>
        <end position="23"/>
    </location>
</feature>
<dbReference type="CDD" id="cd00229">
    <property type="entry name" value="SGNH_hydrolase"/>
    <property type="match status" value="1"/>
</dbReference>
<accession>A0ABR9T938</accession>
<organism evidence="3 4">
    <name type="scientific">Sphingobacterium pedocola</name>
    <dbReference type="NCBI Taxonomy" id="2082722"/>
    <lineage>
        <taxon>Bacteria</taxon>
        <taxon>Pseudomonadati</taxon>
        <taxon>Bacteroidota</taxon>
        <taxon>Sphingobacteriia</taxon>
        <taxon>Sphingobacteriales</taxon>
        <taxon>Sphingobacteriaceae</taxon>
        <taxon>Sphingobacterium</taxon>
    </lineage>
</organism>
<evidence type="ECO:0000313" key="4">
    <source>
        <dbReference type="Proteomes" id="UP000618319"/>
    </source>
</evidence>
<keyword evidence="1" id="KW-0732">Signal</keyword>
<keyword evidence="4" id="KW-1185">Reference proteome</keyword>
<proteinExistence type="predicted"/>
<dbReference type="RefSeq" id="WP_196939783.1">
    <property type="nucleotide sequence ID" value="NZ_MU158690.1"/>
</dbReference>
<gene>
    <name evidence="3" type="ORF">C4F40_14100</name>
</gene>
<dbReference type="PANTHER" id="PTHR30383:SF5">
    <property type="entry name" value="SGNH HYDROLASE-TYPE ESTERASE DOMAIN-CONTAINING PROTEIN"/>
    <property type="match status" value="1"/>
</dbReference>
<reference evidence="3 4" key="1">
    <citation type="submission" date="2018-02" db="EMBL/GenBank/DDBJ databases">
        <title>Sphingobacterium KA21.</title>
        <authorList>
            <person name="Vasarhelyi B.M."/>
            <person name="Deshmukh S."/>
            <person name="Balint B."/>
            <person name="Kukolya J."/>
        </authorList>
    </citation>
    <scope>NUCLEOTIDE SEQUENCE [LARGE SCALE GENOMIC DNA]</scope>
    <source>
        <strain evidence="3 4">Ka21</strain>
    </source>
</reference>
<dbReference type="PROSITE" id="PS51257">
    <property type="entry name" value="PROKAR_LIPOPROTEIN"/>
    <property type="match status" value="1"/>
</dbReference>
<dbReference type="Gene3D" id="3.40.50.1110">
    <property type="entry name" value="SGNH hydrolase"/>
    <property type="match status" value="1"/>
</dbReference>
<protein>
    <recommendedName>
        <fullName evidence="2">SGNH hydrolase-type esterase domain-containing protein</fullName>
    </recommendedName>
</protein>